<feature type="transmembrane region" description="Helical" evidence="1">
    <location>
        <begin position="160"/>
        <end position="179"/>
    </location>
</feature>
<feature type="transmembrane region" description="Helical" evidence="1">
    <location>
        <begin position="97"/>
        <end position="116"/>
    </location>
</feature>
<sequence>MLESFSLTLFPPGSLANSVTTTVWVGVCVTCFFNLRLGWVLSGLVVPGYLIPLFMIKPLSAAVIIFEAVITYFLVWFYSEYLSGLGRWSSFFGRDRFFALLLMSVIVRLIFDMIVLPLAGEYVTTRLGIVFDYRNNLHSFGLIVVALLANQLWKPGFKKGIFPAFITLAATYLIVRYVLIGFTNFNMGNIVYMYEDMAASMLSSPKAYIILLTTSVVASRMNLRYGWDYSGILIPSLLALQWYQPEKLIYTFLETFVILICASLTLKLSFFKEANMEGARKTLLFFNIGFLYKLLAGWAIIWWFPQYKVTDFYGFGYLLTTLLAVKMHDKNIALRVTRATLQTSLAAVIVASAIGFGITFVPNIFSLTTQLFTQVPQPPKSLQDKRLIDVLKTDRVKLFATLEKNAYAPPLPRDLEIFSEAIKAIEHHIRTKDDKSLQGAKKLLSAINYTMTTVENNYIYLYEHTPQKGWGSYVFNMTPGNAMLIEVPAPLDEWGTLEAGTWLFTSFNARALALGGSGLKTNDDGSSDILKTHSSLFSMFQRLVSNTNILQIRGHTAKTIRVFTGKRSAPIFTDQPLIDSMLWVKSSLPSGLNLVALEKIIGEFRINWGRSPFKNILADTAHSGFAELILNRTQARDLMFKPPFASKDLPFEIREQSIVGYLQDWLLRGKENIAKKGTDLYIPPKFEELLFFDHEILTPLVNISREMYTQNSWSPEALSELNALNTSCAVMGYEIIQYHHKTSGQDYLILSEKEGMGTKRFRGSYIFRLGPSNPYIIQVPRPLSEINVFEYSVALFERIKAKCLMISTAHPLTNRDGSSDIIRMKNKESIYTLVNQVIIRENGDAPLMVVQCRAMGTALPDTDVLLALKSGVKLFSTLNDLTRDLITSLEKNGLRVKLLDGSPGTAGYEVGKSPQAMYLDHSQNKEFGTIWLSPELRAHFRQQTDNTIHANQFLALGIDTREADLFTVVHGMKKMSLPLPRGYKSLMSAYIKTHDIIVLDNIMHQWPHLTYERVIDLNSKQSFLLIFQNTDRLTAVVNLFPRDENTQLVINPENVDLNTISHYVDGRIPWLEWKKQ</sequence>
<feature type="transmembrane region" description="Helical" evidence="1">
    <location>
        <begin position="249"/>
        <end position="271"/>
    </location>
</feature>
<keyword evidence="1" id="KW-1133">Transmembrane helix</keyword>
<gene>
    <name evidence="2" type="ORF">SAMN02746065_10429</name>
</gene>
<dbReference type="AlphaFoldDB" id="A0A1W2A2F2"/>
<evidence type="ECO:0000256" key="1">
    <source>
        <dbReference type="SAM" id="Phobius"/>
    </source>
</evidence>
<dbReference type="STRING" id="1121400.SAMN02746065_10429"/>
<protein>
    <submittedName>
        <fullName evidence="2">Capsule biosynthesis CapC</fullName>
    </submittedName>
</protein>
<feature type="transmembrane region" description="Helical" evidence="1">
    <location>
        <begin position="59"/>
        <end position="77"/>
    </location>
</feature>
<feature type="transmembrane region" description="Helical" evidence="1">
    <location>
        <begin position="199"/>
        <end position="218"/>
    </location>
</feature>
<dbReference type="InterPro" id="IPR008338">
    <property type="entry name" value="Capsule_biosynth_CapC"/>
</dbReference>
<name>A0A1W2A2F2_9BACT</name>
<accession>A0A1W2A2F2</accession>
<proteinExistence type="predicted"/>
<feature type="transmembrane region" description="Helical" evidence="1">
    <location>
        <begin position="339"/>
        <end position="361"/>
    </location>
</feature>
<dbReference type="EMBL" id="FWXY01000004">
    <property type="protein sequence ID" value="SMC54611.1"/>
    <property type="molecule type" value="Genomic_DNA"/>
</dbReference>
<dbReference type="GO" id="GO:0016020">
    <property type="term" value="C:membrane"/>
    <property type="evidence" value="ECO:0007669"/>
    <property type="project" value="InterPro"/>
</dbReference>
<dbReference type="Pfam" id="PF14102">
    <property type="entry name" value="Caps_synth_CapC"/>
    <property type="match status" value="2"/>
</dbReference>
<reference evidence="2 3" key="1">
    <citation type="submission" date="2017-04" db="EMBL/GenBank/DDBJ databases">
        <authorList>
            <person name="Afonso C.L."/>
            <person name="Miller P.J."/>
            <person name="Scott M.A."/>
            <person name="Spackman E."/>
            <person name="Goraichik I."/>
            <person name="Dimitrov K.M."/>
            <person name="Suarez D.L."/>
            <person name="Swayne D.E."/>
        </authorList>
    </citation>
    <scope>NUCLEOTIDE SEQUENCE [LARGE SCALE GENOMIC DNA]</scope>
    <source>
        <strain evidence="2 3">DSM 3385</strain>
    </source>
</reference>
<keyword evidence="1" id="KW-0472">Membrane</keyword>
<feature type="transmembrane region" description="Helical" evidence="1">
    <location>
        <begin position="136"/>
        <end position="153"/>
    </location>
</feature>
<dbReference type="Proteomes" id="UP000192418">
    <property type="component" value="Unassembled WGS sequence"/>
</dbReference>
<feature type="transmembrane region" description="Helical" evidence="1">
    <location>
        <begin position="283"/>
        <end position="304"/>
    </location>
</feature>
<keyword evidence="3" id="KW-1185">Reference proteome</keyword>
<feature type="transmembrane region" description="Helical" evidence="1">
    <location>
        <begin position="310"/>
        <end position="327"/>
    </location>
</feature>
<organism evidence="2 3">
    <name type="scientific">Desulfocicer vacuolatum DSM 3385</name>
    <dbReference type="NCBI Taxonomy" id="1121400"/>
    <lineage>
        <taxon>Bacteria</taxon>
        <taxon>Pseudomonadati</taxon>
        <taxon>Thermodesulfobacteriota</taxon>
        <taxon>Desulfobacteria</taxon>
        <taxon>Desulfobacterales</taxon>
        <taxon>Desulfobacteraceae</taxon>
        <taxon>Desulfocicer</taxon>
    </lineage>
</organism>
<dbReference type="GO" id="GO:0045227">
    <property type="term" value="P:capsule polysaccharide biosynthetic process"/>
    <property type="evidence" value="ECO:0007669"/>
    <property type="project" value="InterPro"/>
</dbReference>
<feature type="transmembrane region" description="Helical" evidence="1">
    <location>
        <begin position="21"/>
        <end position="39"/>
    </location>
</feature>
<evidence type="ECO:0000313" key="2">
    <source>
        <dbReference type="EMBL" id="SMC54611.1"/>
    </source>
</evidence>
<evidence type="ECO:0000313" key="3">
    <source>
        <dbReference type="Proteomes" id="UP000192418"/>
    </source>
</evidence>
<feature type="transmembrane region" description="Helical" evidence="1">
    <location>
        <begin position="225"/>
        <end position="243"/>
    </location>
</feature>
<keyword evidence="1" id="KW-0812">Transmembrane</keyword>